<evidence type="ECO:0000259" key="11">
    <source>
        <dbReference type="Pfam" id="PF07715"/>
    </source>
</evidence>
<accession>A0A5Q0QIP8</accession>
<keyword evidence="13" id="KW-1185">Reference proteome</keyword>
<dbReference type="Pfam" id="PF07715">
    <property type="entry name" value="Plug"/>
    <property type="match status" value="1"/>
</dbReference>
<proteinExistence type="inferred from homology"/>
<dbReference type="Gene3D" id="2.40.170.20">
    <property type="entry name" value="TonB-dependent receptor, beta-barrel domain"/>
    <property type="match status" value="1"/>
</dbReference>
<dbReference type="RefSeq" id="WP_153512306.1">
    <property type="nucleotide sequence ID" value="NZ_CP045652.1"/>
</dbReference>
<gene>
    <name evidence="12" type="ORF">GFH32_14610</name>
</gene>
<comment type="subcellular location">
    <subcellularLocation>
        <location evidence="1 8">Cell outer membrane</location>
        <topology evidence="1 8">Multi-pass membrane protein</topology>
    </subcellularLocation>
</comment>
<evidence type="ECO:0000256" key="2">
    <source>
        <dbReference type="ARBA" id="ARBA00022448"/>
    </source>
</evidence>
<sequence>MTFLYNKYILCLFLFWIGQQTIYAQIKGQVINDKKNPIANATVQIEGTQIGTSTDTLGNFEIDINGLKKVTLTVRAVGFQPLKKQILADQFDQFQTLSLHEDNLNLHEVVVSASRYGMERKKAPVIVNVLSPKLFNATQSVAMSETLNYQPGVRVENNCQNCGFSQVRLNGMEGAYSQILINSRSVFSALNSVYGLDQIPTSMIDRIEVVRSGGSALFGANAIAGTINIITKDPVENDWQIKSTNAIIDGKSWDNTIDFNTSYIDNDLRTGATFYGMNRNREAYDANGDGFTEMTKLKNLTFGTKAFFKPTEFNKITLDFSVLNEFRRGGDRLDLAPHFTDVTEQLRTNSLIGGLTYDQYSKDFKHKLSLYASAQKTNRESFYGGLGGGRTAQDSVLASNSYGTTDDFAMVAGAQYTYTFQKDVITAGVEYNANKTEDHIPGYQRLIDQKTQGLGTYFQYEWNILSNLKSLLGARYDYTNVDGKYDLAEFHRSSSENFGTFSPRITLLYDITDYLQFRGGYARGFRAPQAFNEDMHVTSIAGQQVFVLIGENLETEYSNAYTGSLNFTKNFGSVQTSLLLEGFYTDLKNPFTNVMTSNENDLIIEEMRNGSGAKVYGSNIELNVAPSSTFSIQAGGTIQRSTYKDAQLIYEGDTDAQNVESKRFVRTPNMYGYLNTNWKPLAPFSVDLTGVYTGSMIVPHVLADRQFLLKESPQFVELNMRLGYTFNLKKELNLEVFGGVQNIFNAFQKDFDTGALRDSKYIYGPSRPRTISFGIKIGHFH</sequence>
<dbReference type="GO" id="GO:0015344">
    <property type="term" value="F:siderophore uptake transmembrane transporter activity"/>
    <property type="evidence" value="ECO:0007669"/>
    <property type="project" value="TreeGrafter"/>
</dbReference>
<evidence type="ECO:0000259" key="10">
    <source>
        <dbReference type="Pfam" id="PF00593"/>
    </source>
</evidence>
<dbReference type="Gene3D" id="2.170.130.10">
    <property type="entry name" value="TonB-dependent receptor, plug domain"/>
    <property type="match status" value="1"/>
</dbReference>
<dbReference type="InterPro" id="IPR012910">
    <property type="entry name" value="Plug_dom"/>
</dbReference>
<dbReference type="InterPro" id="IPR000531">
    <property type="entry name" value="Beta-barrel_TonB"/>
</dbReference>
<evidence type="ECO:0000256" key="3">
    <source>
        <dbReference type="ARBA" id="ARBA00022452"/>
    </source>
</evidence>
<dbReference type="KEGG" id="sphe:GFH32_14610"/>
<dbReference type="CDD" id="cd01347">
    <property type="entry name" value="ligand_gated_channel"/>
    <property type="match status" value="1"/>
</dbReference>
<dbReference type="PANTHER" id="PTHR30069:SF57">
    <property type="entry name" value="TONB-DEPENDENT RECEPTOR"/>
    <property type="match status" value="1"/>
</dbReference>
<keyword evidence="6 8" id="KW-0472">Membrane</keyword>
<dbReference type="SUPFAM" id="SSF49464">
    <property type="entry name" value="Carboxypeptidase regulatory domain-like"/>
    <property type="match status" value="1"/>
</dbReference>
<dbReference type="PROSITE" id="PS52016">
    <property type="entry name" value="TONB_DEPENDENT_REC_3"/>
    <property type="match status" value="1"/>
</dbReference>
<evidence type="ECO:0000256" key="4">
    <source>
        <dbReference type="ARBA" id="ARBA00022692"/>
    </source>
</evidence>
<dbReference type="Pfam" id="PF13715">
    <property type="entry name" value="CarbopepD_reg_2"/>
    <property type="match status" value="1"/>
</dbReference>
<dbReference type="GO" id="GO:0009279">
    <property type="term" value="C:cell outer membrane"/>
    <property type="evidence" value="ECO:0007669"/>
    <property type="project" value="UniProtKB-SubCell"/>
</dbReference>
<dbReference type="InterPro" id="IPR037066">
    <property type="entry name" value="Plug_dom_sf"/>
</dbReference>
<dbReference type="InterPro" id="IPR008969">
    <property type="entry name" value="CarboxyPept-like_regulatory"/>
</dbReference>
<evidence type="ECO:0000256" key="5">
    <source>
        <dbReference type="ARBA" id="ARBA00023077"/>
    </source>
</evidence>
<protein>
    <submittedName>
        <fullName evidence="12">TonB-dependent receptor plug domain-containing protein</fullName>
    </submittedName>
</protein>
<evidence type="ECO:0000256" key="7">
    <source>
        <dbReference type="ARBA" id="ARBA00023237"/>
    </source>
</evidence>
<reference evidence="12 13" key="1">
    <citation type="submission" date="2019-10" db="EMBL/GenBank/DDBJ databases">
        <authorList>
            <person name="Dong K."/>
        </authorList>
    </citation>
    <scope>NUCLEOTIDE SEQUENCE [LARGE SCALE GENOMIC DNA]</scope>
    <source>
        <strain evidence="13">dk4302</strain>
    </source>
</reference>
<dbReference type="InterPro" id="IPR036942">
    <property type="entry name" value="Beta-barrel_TonB_sf"/>
</dbReference>
<evidence type="ECO:0000313" key="13">
    <source>
        <dbReference type="Proteomes" id="UP000326921"/>
    </source>
</evidence>
<dbReference type="Gene3D" id="2.60.40.1120">
    <property type="entry name" value="Carboxypeptidase-like, regulatory domain"/>
    <property type="match status" value="1"/>
</dbReference>
<keyword evidence="4 8" id="KW-0812">Transmembrane</keyword>
<organism evidence="12 13">
    <name type="scientific">Sphingobacterium zhuxiongii</name>
    <dbReference type="NCBI Taxonomy" id="2662364"/>
    <lineage>
        <taxon>Bacteria</taxon>
        <taxon>Pseudomonadati</taxon>
        <taxon>Bacteroidota</taxon>
        <taxon>Sphingobacteriia</taxon>
        <taxon>Sphingobacteriales</taxon>
        <taxon>Sphingobacteriaceae</taxon>
        <taxon>Sphingobacterium</taxon>
    </lineage>
</organism>
<dbReference type="SUPFAM" id="SSF56935">
    <property type="entry name" value="Porins"/>
    <property type="match status" value="1"/>
</dbReference>
<evidence type="ECO:0000256" key="6">
    <source>
        <dbReference type="ARBA" id="ARBA00023136"/>
    </source>
</evidence>
<name>A0A5Q0QIP8_9SPHI</name>
<evidence type="ECO:0000313" key="12">
    <source>
        <dbReference type="EMBL" id="QGA27470.1"/>
    </source>
</evidence>
<dbReference type="EMBL" id="CP045652">
    <property type="protein sequence ID" value="QGA27470.1"/>
    <property type="molecule type" value="Genomic_DNA"/>
</dbReference>
<dbReference type="Pfam" id="PF00593">
    <property type="entry name" value="TonB_dep_Rec_b-barrel"/>
    <property type="match status" value="1"/>
</dbReference>
<feature type="domain" description="TonB-dependent receptor plug" evidence="11">
    <location>
        <begin position="121"/>
        <end position="226"/>
    </location>
</feature>
<keyword evidence="12" id="KW-0675">Receptor</keyword>
<keyword evidence="5 9" id="KW-0798">TonB box</keyword>
<dbReference type="InterPro" id="IPR039426">
    <property type="entry name" value="TonB-dep_rcpt-like"/>
</dbReference>
<comment type="similarity">
    <text evidence="8 9">Belongs to the TonB-dependent receptor family.</text>
</comment>
<dbReference type="PANTHER" id="PTHR30069">
    <property type="entry name" value="TONB-DEPENDENT OUTER MEMBRANE RECEPTOR"/>
    <property type="match status" value="1"/>
</dbReference>
<keyword evidence="7 8" id="KW-0998">Cell outer membrane</keyword>
<dbReference type="Proteomes" id="UP000326921">
    <property type="component" value="Chromosome"/>
</dbReference>
<evidence type="ECO:0000256" key="1">
    <source>
        <dbReference type="ARBA" id="ARBA00004571"/>
    </source>
</evidence>
<evidence type="ECO:0000256" key="9">
    <source>
        <dbReference type="RuleBase" id="RU003357"/>
    </source>
</evidence>
<keyword evidence="3 8" id="KW-1134">Transmembrane beta strand</keyword>
<feature type="domain" description="TonB-dependent receptor-like beta-barrel" evidence="10">
    <location>
        <begin position="316"/>
        <end position="743"/>
    </location>
</feature>
<evidence type="ECO:0000256" key="8">
    <source>
        <dbReference type="PROSITE-ProRule" id="PRU01360"/>
    </source>
</evidence>
<dbReference type="AlphaFoldDB" id="A0A5Q0QIP8"/>
<keyword evidence="2 8" id="KW-0813">Transport</keyword>
<dbReference type="GO" id="GO:0044718">
    <property type="term" value="P:siderophore transmembrane transport"/>
    <property type="evidence" value="ECO:0007669"/>
    <property type="project" value="TreeGrafter"/>
</dbReference>